<dbReference type="EMBL" id="LKEA01000026">
    <property type="protein sequence ID" value="ROV98431.1"/>
    <property type="molecule type" value="Genomic_DNA"/>
</dbReference>
<dbReference type="Proteomes" id="UP000283895">
    <property type="component" value="Unassembled WGS sequence"/>
</dbReference>
<comment type="caution">
    <text evidence="3">The sequence shown here is derived from an EMBL/GenBank/DDBJ whole genome shotgun (WGS) entry which is preliminary data.</text>
</comment>
<evidence type="ECO:0000256" key="1">
    <source>
        <dbReference type="SAM" id="MobiDB-lite"/>
    </source>
</evidence>
<dbReference type="AlphaFoldDB" id="A0A423W513"/>
<accession>A0A423W513</accession>
<dbReference type="PANTHER" id="PTHR28083">
    <property type="entry name" value="GOOD FOR FULL DBP5 ACTIVITY PROTEIN 2"/>
    <property type="match status" value="1"/>
</dbReference>
<feature type="compositionally biased region" description="Basic and acidic residues" evidence="1">
    <location>
        <begin position="537"/>
        <end position="551"/>
    </location>
</feature>
<reference evidence="3 4" key="1">
    <citation type="submission" date="2015-09" db="EMBL/GenBank/DDBJ databases">
        <title>Host preference determinants of Valsa canker pathogens revealed by comparative genomics.</title>
        <authorList>
            <person name="Yin Z."/>
            <person name="Huang L."/>
        </authorList>
    </citation>
    <scope>NUCLEOTIDE SEQUENCE [LARGE SCALE GENOMIC DNA]</scope>
    <source>
        <strain evidence="3 4">03-1</strain>
    </source>
</reference>
<dbReference type="PANTHER" id="PTHR28083:SF1">
    <property type="entry name" value="GOOD FOR FULL DBP5 ACTIVITY PROTEIN 2"/>
    <property type="match status" value="1"/>
</dbReference>
<dbReference type="InterPro" id="IPR048519">
    <property type="entry name" value="Gfd2/YDR514C-like_C"/>
</dbReference>
<dbReference type="InterPro" id="IPR040151">
    <property type="entry name" value="Gfd2/YDR514C-like"/>
</dbReference>
<dbReference type="STRING" id="356882.A0A423W513"/>
<name>A0A423W513_9PEZI</name>
<dbReference type="OrthoDB" id="5953249at2759"/>
<dbReference type="GO" id="GO:0005634">
    <property type="term" value="C:nucleus"/>
    <property type="evidence" value="ECO:0007669"/>
    <property type="project" value="TreeGrafter"/>
</dbReference>
<keyword evidence="4" id="KW-1185">Reference proteome</keyword>
<protein>
    <recommendedName>
        <fullName evidence="2">Gfd2/YDR514C-like C-terminal domain-containing protein</fullName>
    </recommendedName>
</protein>
<feature type="domain" description="Gfd2/YDR514C-like C-terminal" evidence="2">
    <location>
        <begin position="341"/>
        <end position="525"/>
    </location>
</feature>
<proteinExistence type="predicted"/>
<dbReference type="InterPro" id="IPR012337">
    <property type="entry name" value="RNaseH-like_sf"/>
</dbReference>
<feature type="region of interest" description="Disordered" evidence="1">
    <location>
        <begin position="537"/>
        <end position="588"/>
    </location>
</feature>
<evidence type="ECO:0000313" key="4">
    <source>
        <dbReference type="Proteomes" id="UP000283895"/>
    </source>
</evidence>
<evidence type="ECO:0000313" key="3">
    <source>
        <dbReference type="EMBL" id="ROV98431.1"/>
    </source>
</evidence>
<evidence type="ECO:0000259" key="2">
    <source>
        <dbReference type="Pfam" id="PF21762"/>
    </source>
</evidence>
<dbReference type="Pfam" id="PF21762">
    <property type="entry name" value="DEDDh_C"/>
    <property type="match status" value="1"/>
</dbReference>
<gene>
    <name evidence="3" type="ORF">VMCG_07123</name>
</gene>
<dbReference type="SUPFAM" id="SSF53098">
    <property type="entry name" value="Ribonuclease H-like"/>
    <property type="match status" value="1"/>
</dbReference>
<feature type="region of interest" description="Disordered" evidence="1">
    <location>
        <begin position="274"/>
        <end position="293"/>
    </location>
</feature>
<organism evidence="3 4">
    <name type="scientific">Cytospora schulzeri</name>
    <dbReference type="NCBI Taxonomy" id="448051"/>
    <lineage>
        <taxon>Eukaryota</taxon>
        <taxon>Fungi</taxon>
        <taxon>Dikarya</taxon>
        <taxon>Ascomycota</taxon>
        <taxon>Pezizomycotina</taxon>
        <taxon>Sordariomycetes</taxon>
        <taxon>Sordariomycetidae</taxon>
        <taxon>Diaporthales</taxon>
        <taxon>Cytosporaceae</taxon>
        <taxon>Cytospora</taxon>
    </lineage>
</organism>
<feature type="region of interest" description="Disordered" evidence="1">
    <location>
        <begin position="1"/>
        <end position="64"/>
    </location>
</feature>
<sequence>MGSHAIENLRKMFGNQNIWEKPPPSPEKPPTPPPQHVTRLRGKEGTSKPKIKPNVINDPYSSSDEELVVNKRNCTNKVLPEMRRGYQRGKGGNEPGTLSTAELDAVAFQDLGLKEGDKAPENMAFVPWKFLVRYPEMYVGKTNNPLVAPYFEESSLFKNHHWDFFYLFEPDERVEYPILFVPTRQLDALLRRINQKHNIYLTIPGGGNEAKFYRRFGGLGTPLPRYLGRTSDAASYKRLLAITPLPEPEDDLTKLTQFQRDDFEEMVKMCKESWRGDGGKGKNKKKNKATERLENRKDWGRQTKRVQRYMGLRQRASPNAEKFTAIDVNEVVPFENEGSVVFICVDVETYEKSPGLVTELGFAILDTRDLVGVPPGEGGQDWFKLIQARHLRIEEYSYMKNTEYVMGCPESFAFGSESEFVPLGQVLKVTEEIMSPKSPSGELRRVVLVGHDVKQDIALLDSIDFDVYEMRNLLEVVDNQKLHRHRRRFYNGQGLSAVLAGLDISYMFLHNAGNDAVYTLQSLIRLAILKRQESLARGPKDKTSSATRDFESELNPEAGWSTGGEDSDGGVAEPKVPGFPKTAGAYAT</sequence>
<feature type="compositionally biased region" description="Pro residues" evidence="1">
    <location>
        <begin position="21"/>
        <end position="35"/>
    </location>
</feature>